<feature type="domain" description="Receptor ligand binding region" evidence="11">
    <location>
        <begin position="65"/>
        <end position="282"/>
    </location>
</feature>
<accession>A0A834HQV6</accession>
<dbReference type="Gene3D" id="3.40.50.2300">
    <property type="match status" value="1"/>
</dbReference>
<dbReference type="PRINTS" id="PR00248">
    <property type="entry name" value="GPCRMGR"/>
</dbReference>
<evidence type="ECO:0000256" key="8">
    <source>
        <dbReference type="ARBA" id="ARBA00023180"/>
    </source>
</evidence>
<feature type="signal peptide" evidence="10">
    <location>
        <begin position="1"/>
        <end position="16"/>
    </location>
</feature>
<keyword evidence="2" id="KW-1003">Cell membrane</keyword>
<dbReference type="PANTHER" id="PTHR24060">
    <property type="entry name" value="METABOTROPIC GLUTAMATE RECEPTOR"/>
    <property type="match status" value="1"/>
</dbReference>
<evidence type="ECO:0000256" key="9">
    <source>
        <dbReference type="ARBA" id="ARBA00023224"/>
    </source>
</evidence>
<feature type="chain" id="PRO_5032696248" description="Receptor ligand binding region domain-containing protein" evidence="10">
    <location>
        <begin position="17"/>
        <end position="282"/>
    </location>
</feature>
<dbReference type="EMBL" id="JAACXV010014476">
    <property type="protein sequence ID" value="KAF7267002.1"/>
    <property type="molecule type" value="Genomic_DNA"/>
</dbReference>
<evidence type="ECO:0000256" key="7">
    <source>
        <dbReference type="ARBA" id="ARBA00023170"/>
    </source>
</evidence>
<dbReference type="Proteomes" id="UP000625711">
    <property type="component" value="Unassembled WGS sequence"/>
</dbReference>
<evidence type="ECO:0000256" key="2">
    <source>
        <dbReference type="ARBA" id="ARBA00022475"/>
    </source>
</evidence>
<dbReference type="InterPro" id="IPR050726">
    <property type="entry name" value="mGluR"/>
</dbReference>
<dbReference type="InterPro" id="IPR001828">
    <property type="entry name" value="ANF_lig-bd_rcpt"/>
</dbReference>
<dbReference type="PROSITE" id="PS00979">
    <property type="entry name" value="G_PROTEIN_RECEP_F3_1"/>
    <property type="match status" value="1"/>
</dbReference>
<reference evidence="12" key="1">
    <citation type="submission" date="2020-08" db="EMBL/GenBank/DDBJ databases">
        <title>Genome sequencing and assembly of the red palm weevil Rhynchophorus ferrugineus.</title>
        <authorList>
            <person name="Dias G.B."/>
            <person name="Bergman C.M."/>
            <person name="Manee M."/>
        </authorList>
    </citation>
    <scope>NUCLEOTIDE SEQUENCE</scope>
    <source>
        <strain evidence="12">AA-2017</strain>
        <tissue evidence="12">Whole larva</tissue>
    </source>
</reference>
<keyword evidence="3" id="KW-0812">Transmembrane</keyword>
<keyword evidence="9" id="KW-0807">Transducer</keyword>
<protein>
    <recommendedName>
        <fullName evidence="11">Receptor ligand binding region domain-containing protein</fullName>
    </recommendedName>
</protein>
<evidence type="ECO:0000256" key="3">
    <source>
        <dbReference type="ARBA" id="ARBA00022692"/>
    </source>
</evidence>
<keyword evidence="6" id="KW-0472">Membrane</keyword>
<keyword evidence="8" id="KW-0325">Glycoprotein</keyword>
<keyword evidence="10" id="KW-0732">Signal</keyword>
<evidence type="ECO:0000259" key="11">
    <source>
        <dbReference type="Pfam" id="PF01094"/>
    </source>
</evidence>
<dbReference type="InterPro" id="IPR000337">
    <property type="entry name" value="GPCR_3"/>
</dbReference>
<comment type="subcellular location">
    <subcellularLocation>
        <location evidence="1">Cell membrane</location>
        <topology evidence="1">Multi-pass membrane protein</topology>
    </subcellularLocation>
</comment>
<keyword evidence="7" id="KW-0675">Receptor</keyword>
<gene>
    <name evidence="12" type="ORF">GWI33_019708</name>
</gene>
<evidence type="ECO:0000256" key="1">
    <source>
        <dbReference type="ARBA" id="ARBA00004651"/>
    </source>
</evidence>
<evidence type="ECO:0000256" key="6">
    <source>
        <dbReference type="ARBA" id="ARBA00023136"/>
    </source>
</evidence>
<name>A0A834HQV6_RHYFE</name>
<keyword evidence="4" id="KW-1133">Transmembrane helix</keyword>
<dbReference type="OrthoDB" id="425344at2759"/>
<keyword evidence="13" id="KW-1185">Reference proteome</keyword>
<dbReference type="GO" id="GO:0005886">
    <property type="term" value="C:plasma membrane"/>
    <property type="evidence" value="ECO:0007669"/>
    <property type="project" value="UniProtKB-SubCell"/>
</dbReference>
<dbReference type="SUPFAM" id="SSF53822">
    <property type="entry name" value="Periplasmic binding protein-like I"/>
    <property type="match status" value="1"/>
</dbReference>
<dbReference type="InterPro" id="IPR028082">
    <property type="entry name" value="Peripla_BP_I"/>
</dbReference>
<organism evidence="12 13">
    <name type="scientific">Rhynchophorus ferrugineus</name>
    <name type="common">Red palm weevil</name>
    <name type="synonym">Curculio ferrugineus</name>
    <dbReference type="NCBI Taxonomy" id="354439"/>
    <lineage>
        <taxon>Eukaryota</taxon>
        <taxon>Metazoa</taxon>
        <taxon>Ecdysozoa</taxon>
        <taxon>Arthropoda</taxon>
        <taxon>Hexapoda</taxon>
        <taxon>Insecta</taxon>
        <taxon>Pterygota</taxon>
        <taxon>Neoptera</taxon>
        <taxon>Endopterygota</taxon>
        <taxon>Coleoptera</taxon>
        <taxon>Polyphaga</taxon>
        <taxon>Cucujiformia</taxon>
        <taxon>Curculionidae</taxon>
        <taxon>Dryophthorinae</taxon>
        <taxon>Rhynchophorus</taxon>
    </lineage>
</organism>
<keyword evidence="5" id="KW-0297">G-protein coupled receptor</keyword>
<comment type="caution">
    <text evidence="12">The sequence shown here is derived from an EMBL/GenBank/DDBJ whole genome shotgun (WGS) entry which is preliminary data.</text>
</comment>
<dbReference type="FunFam" id="3.40.50.2300:FF:000145">
    <property type="entry name" value="Glutamate receptor, metabotropic"/>
    <property type="match status" value="1"/>
</dbReference>
<evidence type="ECO:0000313" key="12">
    <source>
        <dbReference type="EMBL" id="KAF7267002.1"/>
    </source>
</evidence>
<dbReference type="GO" id="GO:0004930">
    <property type="term" value="F:G protein-coupled receptor activity"/>
    <property type="evidence" value="ECO:0007669"/>
    <property type="project" value="UniProtKB-KW"/>
</dbReference>
<proteinExistence type="predicted"/>
<dbReference type="AlphaFoldDB" id="A0A834HQV6"/>
<evidence type="ECO:0000256" key="5">
    <source>
        <dbReference type="ARBA" id="ARBA00023040"/>
    </source>
</evidence>
<evidence type="ECO:0000313" key="13">
    <source>
        <dbReference type="Proteomes" id="UP000625711"/>
    </source>
</evidence>
<evidence type="ECO:0000256" key="10">
    <source>
        <dbReference type="SAM" id="SignalP"/>
    </source>
</evidence>
<sequence length="282" mass="31168">MLFGFIIIPLLPFLFAEKDTSQSQPEAIQASTTVPGDIIIGGLFPVHEKGEKSPCGHKIYHRGIQRMEAMMFAIDRINADPNILPNITIGAHIIDTCSRDTYALNQSLQFVRASALNNIDTSSFECQDHSIPRPRNNYTGPVFGVVGGSYSSVSLQVANLLGLFRIPQISPASTAKALSDKTRFKYFARTVPPDTFQSSALVDIVKSVNWSYVSTVYSEGSYGEYGIEVFHREAQERNVCIATAEKVPSTADEKEFDNIIIKLKKKVNARGVVLFTRAEDAR</sequence>
<dbReference type="Pfam" id="PF01094">
    <property type="entry name" value="ANF_receptor"/>
    <property type="match status" value="1"/>
</dbReference>
<dbReference type="InterPro" id="IPR017979">
    <property type="entry name" value="GPCR_3_CS"/>
</dbReference>
<evidence type="ECO:0000256" key="4">
    <source>
        <dbReference type="ARBA" id="ARBA00022989"/>
    </source>
</evidence>